<organism evidence="1">
    <name type="scientific">uncultured Rubrobacteraceae bacterium</name>
    <dbReference type="NCBI Taxonomy" id="349277"/>
    <lineage>
        <taxon>Bacteria</taxon>
        <taxon>Bacillati</taxon>
        <taxon>Actinomycetota</taxon>
        <taxon>Rubrobacteria</taxon>
        <taxon>Rubrobacterales</taxon>
        <taxon>Rubrobacteraceae</taxon>
        <taxon>environmental samples</taxon>
    </lineage>
</organism>
<gene>
    <name evidence="1" type="ORF">AVDCRST_MAG25-1295</name>
</gene>
<proteinExistence type="predicted"/>
<evidence type="ECO:0008006" key="2">
    <source>
        <dbReference type="Google" id="ProtNLM"/>
    </source>
</evidence>
<accession>A0A6J4R862</accession>
<dbReference type="EMBL" id="CADCVI010000079">
    <property type="protein sequence ID" value="CAA9464194.1"/>
    <property type="molecule type" value="Genomic_DNA"/>
</dbReference>
<dbReference type="AlphaFoldDB" id="A0A6J4R862"/>
<protein>
    <recommendedName>
        <fullName evidence="2">SseB protein N-terminal domain-containing protein</fullName>
    </recommendedName>
</protein>
<name>A0A6J4R862_9ACTN</name>
<reference evidence="1" key="1">
    <citation type="submission" date="2020-02" db="EMBL/GenBank/DDBJ databases">
        <authorList>
            <person name="Meier V. D."/>
        </authorList>
    </citation>
    <scope>NUCLEOTIDE SEQUENCE</scope>
    <source>
        <strain evidence="1">AVDCRST_MAG25</strain>
    </source>
</reference>
<evidence type="ECO:0000313" key="1">
    <source>
        <dbReference type="EMBL" id="CAA9464194.1"/>
    </source>
</evidence>
<sequence length="111" mass="12406">MFDYLQGSPGDEGYVLLGRMEGDVPGYLSYGADEGEVVCVFRGAAEAEEFYMHWRARIPGEGWGAVQLPPEDLLTVLQNFDLVSVSPQPNPGVTEYLYTVEDFARTLREPR</sequence>